<feature type="non-terminal residue" evidence="2">
    <location>
        <position position="1"/>
    </location>
</feature>
<feature type="chain" id="PRO_5035266589" evidence="1">
    <location>
        <begin position="24"/>
        <end position="106"/>
    </location>
</feature>
<dbReference type="AlphaFoldDB" id="A0A8J2PDE2"/>
<dbReference type="Proteomes" id="UP000708208">
    <property type="component" value="Unassembled WGS sequence"/>
</dbReference>
<reference evidence="2" key="1">
    <citation type="submission" date="2021-06" db="EMBL/GenBank/DDBJ databases">
        <authorList>
            <person name="Hodson N. C."/>
            <person name="Mongue J. A."/>
            <person name="Jaron S. K."/>
        </authorList>
    </citation>
    <scope>NUCLEOTIDE SEQUENCE</scope>
</reference>
<keyword evidence="1" id="KW-0732">Signal</keyword>
<dbReference type="EMBL" id="CAJVCH010394234">
    <property type="protein sequence ID" value="CAG7817438.1"/>
    <property type="molecule type" value="Genomic_DNA"/>
</dbReference>
<proteinExistence type="predicted"/>
<evidence type="ECO:0000256" key="1">
    <source>
        <dbReference type="SAM" id="SignalP"/>
    </source>
</evidence>
<sequence length="106" mass="11775">MRTATLFCCVLALASTVQKMVYAQFGDGYRTWLGLALPINPMSGECLPDGSICTRVTDCCSGNCSWGHPTSICRPNPCGCPQPPWTDEPIYETCKLFMQRCYNQDH</sequence>
<organism evidence="2 3">
    <name type="scientific">Allacma fusca</name>
    <dbReference type="NCBI Taxonomy" id="39272"/>
    <lineage>
        <taxon>Eukaryota</taxon>
        <taxon>Metazoa</taxon>
        <taxon>Ecdysozoa</taxon>
        <taxon>Arthropoda</taxon>
        <taxon>Hexapoda</taxon>
        <taxon>Collembola</taxon>
        <taxon>Symphypleona</taxon>
        <taxon>Sminthuridae</taxon>
        <taxon>Allacma</taxon>
    </lineage>
</organism>
<name>A0A8J2PDE2_9HEXA</name>
<feature type="signal peptide" evidence="1">
    <location>
        <begin position="1"/>
        <end position="23"/>
    </location>
</feature>
<protein>
    <submittedName>
        <fullName evidence="2">Uncharacterized protein</fullName>
    </submittedName>
</protein>
<accession>A0A8J2PDE2</accession>
<evidence type="ECO:0000313" key="3">
    <source>
        <dbReference type="Proteomes" id="UP000708208"/>
    </source>
</evidence>
<comment type="caution">
    <text evidence="2">The sequence shown here is derived from an EMBL/GenBank/DDBJ whole genome shotgun (WGS) entry which is preliminary data.</text>
</comment>
<gene>
    <name evidence="2" type="ORF">AFUS01_LOCUS28010</name>
</gene>
<keyword evidence="3" id="KW-1185">Reference proteome</keyword>
<evidence type="ECO:0000313" key="2">
    <source>
        <dbReference type="EMBL" id="CAG7817438.1"/>
    </source>
</evidence>